<organism evidence="2 3">
    <name type="scientific">candidate division WWE3 bacterium RIFOXYA2_FULL_46_9</name>
    <dbReference type="NCBI Taxonomy" id="1802636"/>
    <lineage>
        <taxon>Bacteria</taxon>
        <taxon>Katanobacteria</taxon>
    </lineage>
</organism>
<keyword evidence="2" id="KW-0808">Transferase</keyword>
<dbReference type="InterPro" id="IPR001173">
    <property type="entry name" value="Glyco_trans_2-like"/>
</dbReference>
<dbReference type="CDD" id="cd04179">
    <property type="entry name" value="DPM_DPG-synthase_like"/>
    <property type="match status" value="1"/>
</dbReference>
<comment type="caution">
    <text evidence="2">The sequence shown here is derived from an EMBL/GenBank/DDBJ whole genome shotgun (WGS) entry which is preliminary data.</text>
</comment>
<proteinExistence type="predicted"/>
<dbReference type="Proteomes" id="UP000176614">
    <property type="component" value="Unassembled WGS sequence"/>
</dbReference>
<protein>
    <submittedName>
        <fullName evidence="2">Glycosyl transferase</fullName>
    </submittedName>
</protein>
<dbReference type="PANTHER" id="PTHR48090">
    <property type="entry name" value="UNDECAPRENYL-PHOSPHATE 4-DEOXY-4-FORMAMIDO-L-ARABINOSE TRANSFERASE-RELATED"/>
    <property type="match status" value="1"/>
</dbReference>
<evidence type="ECO:0000259" key="1">
    <source>
        <dbReference type="Pfam" id="PF00535"/>
    </source>
</evidence>
<gene>
    <name evidence="2" type="ORF">A2264_04285</name>
</gene>
<dbReference type="Pfam" id="PF00535">
    <property type="entry name" value="Glycos_transf_2"/>
    <property type="match status" value="1"/>
</dbReference>
<dbReference type="InterPro" id="IPR029044">
    <property type="entry name" value="Nucleotide-diphossugar_trans"/>
</dbReference>
<dbReference type="PANTHER" id="PTHR48090:SF7">
    <property type="entry name" value="RFBJ PROTEIN"/>
    <property type="match status" value="1"/>
</dbReference>
<dbReference type="GO" id="GO:0016740">
    <property type="term" value="F:transferase activity"/>
    <property type="evidence" value="ECO:0007669"/>
    <property type="project" value="UniProtKB-KW"/>
</dbReference>
<dbReference type="AlphaFoldDB" id="A0A1F4W0J0"/>
<evidence type="ECO:0000313" key="3">
    <source>
        <dbReference type="Proteomes" id="UP000176614"/>
    </source>
</evidence>
<reference evidence="2 3" key="1">
    <citation type="journal article" date="2016" name="Nat. Commun.">
        <title>Thousands of microbial genomes shed light on interconnected biogeochemical processes in an aquifer system.</title>
        <authorList>
            <person name="Anantharaman K."/>
            <person name="Brown C.T."/>
            <person name="Hug L.A."/>
            <person name="Sharon I."/>
            <person name="Castelle C.J."/>
            <person name="Probst A.J."/>
            <person name="Thomas B.C."/>
            <person name="Singh A."/>
            <person name="Wilkins M.J."/>
            <person name="Karaoz U."/>
            <person name="Brodie E.L."/>
            <person name="Williams K.H."/>
            <person name="Hubbard S.S."/>
            <person name="Banfield J.F."/>
        </authorList>
    </citation>
    <scope>NUCLEOTIDE SEQUENCE [LARGE SCALE GENOMIC DNA]</scope>
</reference>
<name>A0A1F4W0J0_UNCKA</name>
<accession>A0A1F4W0J0</accession>
<feature type="domain" description="Glycosyltransferase 2-like" evidence="1">
    <location>
        <begin position="4"/>
        <end position="126"/>
    </location>
</feature>
<dbReference type="InterPro" id="IPR050256">
    <property type="entry name" value="Glycosyltransferase_2"/>
</dbReference>
<dbReference type="SUPFAM" id="SSF53448">
    <property type="entry name" value="Nucleotide-diphospho-sugar transferases"/>
    <property type="match status" value="1"/>
</dbReference>
<dbReference type="EMBL" id="MEVT01000012">
    <property type="protein sequence ID" value="OGC62855.1"/>
    <property type="molecule type" value="Genomic_DNA"/>
</dbReference>
<dbReference type="Gene3D" id="3.90.550.10">
    <property type="entry name" value="Spore Coat Polysaccharide Biosynthesis Protein SpsA, Chain A"/>
    <property type="match status" value="1"/>
</dbReference>
<sequence length="228" mass="25803">MKLSVVIPVYNEEDTIEEIVDRVYSASPLGKEIVIVDDASKDSTPKKLEGLKLKYPDVKLTLKEKNMGKGHTLAVGFKETTGDYVIVQDADLEYDPAEYAKLLRALEEEKVDVIYGSRFSGNYKDMSTLHYFGNKALTLITNLFFGVMLTDMETCYKLIPGTFARNLNIRSNRFDFEPEVTAKILKSGLKIKEVPISYKGRAFSEGKHITWKDGFAAVFALIKFRFVD</sequence>
<evidence type="ECO:0000313" key="2">
    <source>
        <dbReference type="EMBL" id="OGC62855.1"/>
    </source>
</evidence>